<accession>A0A1H5LQV6</accession>
<dbReference type="Proteomes" id="UP000199220">
    <property type="component" value="Unassembled WGS sequence"/>
</dbReference>
<reference evidence="2" key="1">
    <citation type="submission" date="2016-10" db="EMBL/GenBank/DDBJ databases">
        <authorList>
            <person name="Varghese N."/>
            <person name="Submissions S."/>
        </authorList>
    </citation>
    <scope>NUCLEOTIDE SEQUENCE [LARGE SCALE GENOMIC DNA]</scope>
    <source>
        <strain evidence="2">DSM 21368</strain>
    </source>
</reference>
<protein>
    <submittedName>
        <fullName evidence="1">Uncharacterized protein</fullName>
    </submittedName>
</protein>
<evidence type="ECO:0000313" key="2">
    <source>
        <dbReference type="Proteomes" id="UP000199220"/>
    </source>
</evidence>
<dbReference type="STRING" id="648782.SAMN04488554_2911"/>
<keyword evidence="2" id="KW-1185">Reference proteome</keyword>
<gene>
    <name evidence="1" type="ORF">SAMN04488554_2911</name>
</gene>
<name>A0A1H5LQV6_9MICO</name>
<dbReference type="AlphaFoldDB" id="A0A1H5LQV6"/>
<sequence length="124" mass="12694">MTSDDHSRAAALSAHRTALGAVGGDELSERPWQHPGQPASDCDLVRLAAWKASATDVDADVVMAGLGLIGAARAELDQVEAGLLFAARASGVTFQQMAGALGLGSGQAAQQRMSRVLARLDAPS</sequence>
<dbReference type="EMBL" id="FNTX01000002">
    <property type="protein sequence ID" value="SEE78897.1"/>
    <property type="molecule type" value="Genomic_DNA"/>
</dbReference>
<organism evidence="1 2">
    <name type="scientific">Ruania alba</name>
    <dbReference type="NCBI Taxonomy" id="648782"/>
    <lineage>
        <taxon>Bacteria</taxon>
        <taxon>Bacillati</taxon>
        <taxon>Actinomycetota</taxon>
        <taxon>Actinomycetes</taxon>
        <taxon>Micrococcales</taxon>
        <taxon>Ruaniaceae</taxon>
        <taxon>Ruania</taxon>
    </lineage>
</organism>
<dbReference type="OrthoDB" id="4484078at2"/>
<dbReference type="RefSeq" id="WP_089775818.1">
    <property type="nucleotide sequence ID" value="NZ_FNTX01000002.1"/>
</dbReference>
<proteinExistence type="predicted"/>
<evidence type="ECO:0000313" key="1">
    <source>
        <dbReference type="EMBL" id="SEE78897.1"/>
    </source>
</evidence>